<dbReference type="Gene3D" id="6.10.250.690">
    <property type="match status" value="1"/>
</dbReference>
<dbReference type="Gene3D" id="1.10.10.10">
    <property type="entry name" value="Winged helix-like DNA-binding domain superfamily/Winged helix DNA-binding domain"/>
    <property type="match status" value="1"/>
</dbReference>
<organism evidence="10 12">
    <name type="scientific">Candidatus Chlorohelix allophototropha</name>
    <dbReference type="NCBI Taxonomy" id="3003348"/>
    <lineage>
        <taxon>Bacteria</taxon>
        <taxon>Bacillati</taxon>
        <taxon>Chloroflexota</taxon>
        <taxon>Chloroflexia</taxon>
        <taxon>Candidatus Chloroheliales</taxon>
        <taxon>Candidatus Chloroheliaceae</taxon>
        <taxon>Candidatus Chlorohelix</taxon>
    </lineage>
</organism>
<dbReference type="SMART" id="SM00448">
    <property type="entry name" value="REC"/>
    <property type="match status" value="1"/>
</dbReference>
<dbReference type="EMBL" id="CP128399">
    <property type="protein sequence ID" value="WJW67343.1"/>
    <property type="molecule type" value="Genomic_DNA"/>
</dbReference>
<evidence type="ECO:0000256" key="5">
    <source>
        <dbReference type="ARBA" id="ARBA00023163"/>
    </source>
</evidence>
<dbReference type="InterPro" id="IPR039420">
    <property type="entry name" value="WalR-like"/>
</dbReference>
<dbReference type="Pfam" id="PF00072">
    <property type="entry name" value="Response_reg"/>
    <property type="match status" value="1"/>
</dbReference>
<dbReference type="InterPro" id="IPR001867">
    <property type="entry name" value="OmpR/PhoB-type_DNA-bd"/>
</dbReference>
<protein>
    <submittedName>
        <fullName evidence="10">Response regulator transcription factor</fullName>
    </submittedName>
</protein>
<evidence type="ECO:0000313" key="11">
    <source>
        <dbReference type="EMBL" id="WJW67343.1"/>
    </source>
</evidence>
<sequence length="230" mass="25944">MADKTILVVDDERNIVELLKIYLGNEGYNVEVAFNGREALRLHKQLNPALILLDLMLPELDGYEVCRQIRRESNTPIIMLTAKGDDVDTIVGLELGADDYMAKPFNPREVIARVKAVLRRSEHTTDPLNDKSIIIELGNTRIDLARHEVSVNGKLIELRAKEFDLLKVLSQNTGIVLDRDRLLNLVWGYEYFGDTRTVDVHVAHVRDKLEGSSAQIQTIRGSGYKLVIVG</sequence>
<dbReference type="GO" id="GO:0005829">
    <property type="term" value="C:cytosol"/>
    <property type="evidence" value="ECO:0007669"/>
    <property type="project" value="TreeGrafter"/>
</dbReference>
<reference evidence="10 12" key="1">
    <citation type="submission" date="2020-06" db="EMBL/GenBank/DDBJ databases">
        <title>Anoxygenic phototrophic Chloroflexota member uses a Type I reaction center.</title>
        <authorList>
            <person name="Tsuji J.M."/>
            <person name="Shaw N.A."/>
            <person name="Nagashima S."/>
            <person name="Venkiteswaran J."/>
            <person name="Schiff S.L."/>
            <person name="Hanada S."/>
            <person name="Tank M."/>
            <person name="Neufeld J.D."/>
        </authorList>
    </citation>
    <scope>NUCLEOTIDE SEQUENCE [LARGE SCALE GENOMIC DNA]</scope>
    <source>
        <strain evidence="10">L227-S17</strain>
    </source>
</reference>
<dbReference type="Pfam" id="PF00486">
    <property type="entry name" value="Trans_reg_C"/>
    <property type="match status" value="1"/>
</dbReference>
<evidence type="ECO:0000313" key="10">
    <source>
        <dbReference type="EMBL" id="NWJ45469.1"/>
    </source>
</evidence>
<evidence type="ECO:0000259" key="9">
    <source>
        <dbReference type="PROSITE" id="PS51755"/>
    </source>
</evidence>
<evidence type="ECO:0000256" key="2">
    <source>
        <dbReference type="ARBA" id="ARBA00023012"/>
    </source>
</evidence>
<dbReference type="InterPro" id="IPR016032">
    <property type="entry name" value="Sig_transdc_resp-reg_C-effctor"/>
</dbReference>
<dbReference type="AlphaFoldDB" id="A0A8T7M0L7"/>
<dbReference type="GO" id="GO:0032993">
    <property type="term" value="C:protein-DNA complex"/>
    <property type="evidence" value="ECO:0007669"/>
    <property type="project" value="TreeGrafter"/>
</dbReference>
<dbReference type="InterPro" id="IPR036388">
    <property type="entry name" value="WH-like_DNA-bd_sf"/>
</dbReference>
<dbReference type="RefSeq" id="WP_341469236.1">
    <property type="nucleotide sequence ID" value="NZ_CP128399.1"/>
</dbReference>
<dbReference type="PROSITE" id="PS50110">
    <property type="entry name" value="RESPONSE_REGULATORY"/>
    <property type="match status" value="1"/>
</dbReference>
<feature type="domain" description="OmpR/PhoB-type" evidence="9">
    <location>
        <begin position="132"/>
        <end position="228"/>
    </location>
</feature>
<dbReference type="CDD" id="cd00383">
    <property type="entry name" value="trans_reg_C"/>
    <property type="match status" value="1"/>
</dbReference>
<dbReference type="GO" id="GO:0006355">
    <property type="term" value="P:regulation of DNA-templated transcription"/>
    <property type="evidence" value="ECO:0007669"/>
    <property type="project" value="InterPro"/>
</dbReference>
<feature type="domain" description="Response regulatory" evidence="8">
    <location>
        <begin position="5"/>
        <end position="118"/>
    </location>
</feature>
<keyword evidence="1 6" id="KW-0597">Phosphoprotein</keyword>
<keyword evidence="5" id="KW-0804">Transcription</keyword>
<evidence type="ECO:0000313" key="13">
    <source>
        <dbReference type="Proteomes" id="UP001431572"/>
    </source>
</evidence>
<dbReference type="PROSITE" id="PS51755">
    <property type="entry name" value="OMPR_PHOB"/>
    <property type="match status" value="1"/>
</dbReference>
<evidence type="ECO:0000313" key="12">
    <source>
        <dbReference type="Proteomes" id="UP000521676"/>
    </source>
</evidence>
<dbReference type="Proteomes" id="UP000521676">
    <property type="component" value="Unassembled WGS sequence"/>
</dbReference>
<keyword evidence="4 7" id="KW-0238">DNA-binding</keyword>
<evidence type="ECO:0000256" key="3">
    <source>
        <dbReference type="ARBA" id="ARBA00023015"/>
    </source>
</evidence>
<dbReference type="FunFam" id="3.40.50.2300:FF:000001">
    <property type="entry name" value="DNA-binding response regulator PhoB"/>
    <property type="match status" value="1"/>
</dbReference>
<dbReference type="Gene3D" id="3.40.50.2300">
    <property type="match status" value="1"/>
</dbReference>
<keyword evidence="2" id="KW-0902">Two-component regulatory system</keyword>
<keyword evidence="13" id="KW-1185">Reference proteome</keyword>
<dbReference type="SUPFAM" id="SSF52172">
    <property type="entry name" value="CheY-like"/>
    <property type="match status" value="1"/>
</dbReference>
<feature type="modified residue" description="4-aspartylphosphate" evidence="6">
    <location>
        <position position="54"/>
    </location>
</feature>
<dbReference type="EMBL" id="JACATZ010000001">
    <property type="protein sequence ID" value="NWJ45469.1"/>
    <property type="molecule type" value="Genomic_DNA"/>
</dbReference>
<dbReference type="InterPro" id="IPR011006">
    <property type="entry name" value="CheY-like_superfamily"/>
</dbReference>
<dbReference type="FunFam" id="1.10.10.10:FF:000018">
    <property type="entry name" value="DNA-binding response regulator ResD"/>
    <property type="match status" value="1"/>
</dbReference>
<keyword evidence="3" id="KW-0805">Transcription regulation</keyword>
<evidence type="ECO:0000256" key="4">
    <source>
        <dbReference type="ARBA" id="ARBA00023125"/>
    </source>
</evidence>
<evidence type="ECO:0000256" key="7">
    <source>
        <dbReference type="PROSITE-ProRule" id="PRU01091"/>
    </source>
</evidence>
<gene>
    <name evidence="10" type="ORF">HXX08_06280</name>
    <name evidence="11" type="ORF">OZ401_000605</name>
</gene>
<name>A0A8T7M0L7_9CHLR</name>
<proteinExistence type="predicted"/>
<evidence type="ECO:0000259" key="8">
    <source>
        <dbReference type="PROSITE" id="PS50110"/>
    </source>
</evidence>
<dbReference type="Proteomes" id="UP001431572">
    <property type="component" value="Chromosome 1"/>
</dbReference>
<evidence type="ECO:0000256" key="6">
    <source>
        <dbReference type="PROSITE-ProRule" id="PRU00169"/>
    </source>
</evidence>
<dbReference type="GO" id="GO:0000156">
    <property type="term" value="F:phosphorelay response regulator activity"/>
    <property type="evidence" value="ECO:0007669"/>
    <property type="project" value="TreeGrafter"/>
</dbReference>
<dbReference type="SMART" id="SM00862">
    <property type="entry name" value="Trans_reg_C"/>
    <property type="match status" value="1"/>
</dbReference>
<accession>A0A8T7M0L7</accession>
<dbReference type="SUPFAM" id="SSF46894">
    <property type="entry name" value="C-terminal effector domain of the bipartite response regulators"/>
    <property type="match status" value="1"/>
</dbReference>
<evidence type="ECO:0000256" key="1">
    <source>
        <dbReference type="ARBA" id="ARBA00022553"/>
    </source>
</evidence>
<dbReference type="GO" id="GO:0000976">
    <property type="term" value="F:transcription cis-regulatory region binding"/>
    <property type="evidence" value="ECO:0007669"/>
    <property type="project" value="TreeGrafter"/>
</dbReference>
<feature type="DNA-binding region" description="OmpR/PhoB-type" evidence="7">
    <location>
        <begin position="132"/>
        <end position="228"/>
    </location>
</feature>
<reference evidence="11" key="2">
    <citation type="journal article" date="2024" name="Nature">
        <title>Anoxygenic phototroph of the Chloroflexota uses a type I reaction centre.</title>
        <authorList>
            <person name="Tsuji J.M."/>
            <person name="Shaw N.A."/>
            <person name="Nagashima S."/>
            <person name="Venkiteswaran J.J."/>
            <person name="Schiff S.L."/>
            <person name="Watanabe T."/>
            <person name="Fukui M."/>
            <person name="Hanada S."/>
            <person name="Tank M."/>
            <person name="Neufeld J.D."/>
        </authorList>
    </citation>
    <scope>NUCLEOTIDE SEQUENCE</scope>
    <source>
        <strain evidence="11">L227-S17</strain>
    </source>
</reference>
<dbReference type="InterPro" id="IPR001789">
    <property type="entry name" value="Sig_transdc_resp-reg_receiver"/>
</dbReference>
<dbReference type="PANTHER" id="PTHR48111">
    <property type="entry name" value="REGULATOR OF RPOS"/>
    <property type="match status" value="1"/>
</dbReference>
<dbReference type="PANTHER" id="PTHR48111:SF73">
    <property type="entry name" value="ALKALINE PHOSPHATASE SYNTHESIS TRANSCRIPTIONAL REGULATORY PROTEIN PHOP"/>
    <property type="match status" value="1"/>
</dbReference>